<dbReference type="RefSeq" id="XP_068138609.1">
    <property type="nucleotide sequence ID" value="XM_068282508.1"/>
</dbReference>
<proteinExistence type="predicted"/>
<dbReference type="GeneID" id="94583135"/>
<organism evidence="1 2">
    <name type="scientific">Yarrowia lipolytica</name>
    <name type="common">Candida lipolytica</name>
    <dbReference type="NCBI Taxonomy" id="4952"/>
    <lineage>
        <taxon>Eukaryota</taxon>
        <taxon>Fungi</taxon>
        <taxon>Dikarya</taxon>
        <taxon>Ascomycota</taxon>
        <taxon>Saccharomycotina</taxon>
        <taxon>Dipodascomycetes</taxon>
        <taxon>Dipodascales</taxon>
        <taxon>Dipodascales incertae sedis</taxon>
        <taxon>Yarrowia</taxon>
    </lineage>
</organism>
<gene>
    <name evidence="1" type="ORF">YALI1_C29485g</name>
</gene>
<evidence type="ECO:0000313" key="2">
    <source>
        <dbReference type="Proteomes" id="UP000182444"/>
    </source>
</evidence>
<accession>A0A1D8NC37</accession>
<protein>
    <submittedName>
        <fullName evidence="1">Uncharacterized protein</fullName>
    </submittedName>
</protein>
<reference evidence="1 2" key="1">
    <citation type="journal article" date="2016" name="PLoS ONE">
        <title>Sequence Assembly of Yarrowia lipolytica Strain W29/CLIB89 Shows Transposable Element Diversity.</title>
        <authorList>
            <person name="Magnan C."/>
            <person name="Yu J."/>
            <person name="Chang I."/>
            <person name="Jahn E."/>
            <person name="Kanomata Y."/>
            <person name="Wu J."/>
            <person name="Zeller M."/>
            <person name="Oakes M."/>
            <person name="Baldi P."/>
            <person name="Sandmeyer S."/>
        </authorList>
    </citation>
    <scope>NUCLEOTIDE SEQUENCE [LARGE SCALE GENOMIC DNA]</scope>
    <source>
        <strain evidence="2">CLIB89(W29)</strain>
    </source>
</reference>
<name>A0A1D8NC37_YARLL</name>
<dbReference type="VEuPathDB" id="FungiDB:YALI1_C29485g"/>
<dbReference type="AlphaFoldDB" id="A0A1D8NC37"/>
<dbReference type="EMBL" id="CP017555">
    <property type="protein sequence ID" value="AOW03194.1"/>
    <property type="molecule type" value="Genomic_DNA"/>
</dbReference>
<sequence length="132" mass="15263">MQLFLVQPSRKKKWRHNIGECKCVYGSSLHGFQSEARCLGCYWPCYSGHGGPTTPNFDSGLRRLRLSFIYGLLRVFEGHSVFIGRVELFWSASFEIPGSCQYFARRRRFLWIYTTMATAWPIQNEPCPGVDV</sequence>
<evidence type="ECO:0000313" key="1">
    <source>
        <dbReference type="EMBL" id="AOW03194.1"/>
    </source>
</evidence>
<dbReference type="Proteomes" id="UP000182444">
    <property type="component" value="Chromosome 1C"/>
</dbReference>